<accession>A0ABW7C627</accession>
<dbReference type="EMBL" id="JAZAQF010000017">
    <property type="protein sequence ID" value="MFG3816660.1"/>
    <property type="molecule type" value="Genomic_DNA"/>
</dbReference>
<reference evidence="2" key="1">
    <citation type="journal article" date="2024" name="Algal Res.">
        <title>Biochemical, toxicological and genomic investigation of a high-biomass producing Limnothrix strain isolated from Italian shallow drinking water reservoir.</title>
        <authorList>
            <person name="Simonazzi M."/>
            <person name="Shishido T.K."/>
            <person name="Delbaje E."/>
            <person name="Wahlsten M."/>
            <person name="Fewer D.P."/>
            <person name="Sivonen K."/>
            <person name="Pezzolesi L."/>
            <person name="Pistocchi R."/>
        </authorList>
    </citation>
    <scope>NUCLEOTIDE SEQUENCE [LARGE SCALE GENOMIC DNA]</scope>
    <source>
        <strain evidence="2">LRLZ20PSL1</strain>
    </source>
</reference>
<comment type="caution">
    <text evidence="1">The sequence shown here is derived from an EMBL/GenBank/DDBJ whole genome shotgun (WGS) entry which is preliminary data.</text>
</comment>
<protein>
    <submittedName>
        <fullName evidence="1">Uncharacterized protein</fullName>
    </submittedName>
</protein>
<organism evidence="1 2">
    <name type="scientific">Limnothrix redekei LRLZ20PSL1</name>
    <dbReference type="NCBI Taxonomy" id="3112953"/>
    <lineage>
        <taxon>Bacteria</taxon>
        <taxon>Bacillati</taxon>
        <taxon>Cyanobacteriota</taxon>
        <taxon>Cyanophyceae</taxon>
        <taxon>Pseudanabaenales</taxon>
        <taxon>Pseudanabaenaceae</taxon>
        <taxon>Limnothrix</taxon>
    </lineage>
</organism>
<dbReference type="Proteomes" id="UP001604335">
    <property type="component" value="Unassembled WGS sequence"/>
</dbReference>
<evidence type="ECO:0000313" key="2">
    <source>
        <dbReference type="Proteomes" id="UP001604335"/>
    </source>
</evidence>
<sequence>MSFEVLLILILALIFLLQWLDGLDRDRRKAIEARQKAEADLLNMLMLRKSLADLLKKLAANPGDMGLQQQVLASMRVQEDAKGTGLGYGSLLALFEANSGDKTLRKTVLEAGRIHYGKIAGGVASLDDERRVMNDIAVRS</sequence>
<gene>
    <name evidence="1" type="ORF">VPK24_03345</name>
</gene>
<keyword evidence="2" id="KW-1185">Reference proteome</keyword>
<proteinExistence type="predicted"/>
<name>A0ABW7C627_9CYAN</name>
<evidence type="ECO:0000313" key="1">
    <source>
        <dbReference type="EMBL" id="MFG3816660.1"/>
    </source>
</evidence>